<name>A0AA40P913_9PSED</name>
<evidence type="ECO:0000313" key="1">
    <source>
        <dbReference type="EMBL" id="KPZ06212.1"/>
    </source>
</evidence>
<protein>
    <submittedName>
        <fullName evidence="1">Mg-chelatase subunits D/I family, ComM subfamily protein</fullName>
    </submittedName>
</protein>
<reference evidence="1 2" key="1">
    <citation type="submission" date="2015-09" db="EMBL/GenBank/DDBJ databases">
        <title>Genome announcement of multiple Pseudomonas syringae strains.</title>
        <authorList>
            <person name="Thakur S."/>
            <person name="Wang P.W."/>
            <person name="Gong Y."/>
            <person name="Weir B.S."/>
            <person name="Guttman D.S."/>
        </authorList>
    </citation>
    <scope>NUCLEOTIDE SEQUENCE [LARGE SCALE GENOMIC DNA]</scope>
    <source>
        <strain evidence="1 2">ICMP9151</strain>
    </source>
</reference>
<dbReference type="Proteomes" id="UP000050523">
    <property type="component" value="Unassembled WGS sequence"/>
</dbReference>
<dbReference type="EMBL" id="LJRO01000073">
    <property type="protein sequence ID" value="KPZ06212.1"/>
    <property type="molecule type" value="Genomic_DNA"/>
</dbReference>
<sequence>MMVTSGQMPLVALQDVECLGEQALWGAIRPFQECCLLRWLRERTLIIPAVNTEKACLVSGVGIAVNHLLELVVHFNENAVIAPSQSSGLLH</sequence>
<comment type="caution">
    <text evidence="1">The sequence shown here is derived from an EMBL/GenBank/DDBJ whole genome shotgun (WGS) entry which is preliminary data.</text>
</comment>
<dbReference type="AlphaFoldDB" id="A0AA40P913"/>
<gene>
    <name evidence="1" type="ORF">ALO43_01614</name>
</gene>
<proteinExistence type="predicted"/>
<evidence type="ECO:0000313" key="2">
    <source>
        <dbReference type="Proteomes" id="UP000050523"/>
    </source>
</evidence>
<accession>A0AA40P913</accession>
<organism evidence="1 2">
    <name type="scientific">Pseudomonas tremae</name>
    <dbReference type="NCBI Taxonomy" id="200454"/>
    <lineage>
        <taxon>Bacteria</taxon>
        <taxon>Pseudomonadati</taxon>
        <taxon>Pseudomonadota</taxon>
        <taxon>Gammaproteobacteria</taxon>
        <taxon>Pseudomonadales</taxon>
        <taxon>Pseudomonadaceae</taxon>
        <taxon>Pseudomonas</taxon>
    </lineage>
</organism>